<dbReference type="InterPro" id="IPR051259">
    <property type="entry name" value="rRNA_Methyltransferase"/>
</dbReference>
<keyword evidence="2 4" id="KW-0808">Transferase</keyword>
<dbReference type="GO" id="GO:0008173">
    <property type="term" value="F:RNA methyltransferase activity"/>
    <property type="evidence" value="ECO:0007669"/>
    <property type="project" value="InterPro"/>
</dbReference>
<evidence type="ECO:0000313" key="5">
    <source>
        <dbReference type="Proteomes" id="UP000033934"/>
    </source>
</evidence>
<feature type="domain" description="tRNA/rRNA methyltransferase SpoU type" evidence="3">
    <location>
        <begin position="2"/>
        <end position="156"/>
    </location>
</feature>
<reference evidence="4 5" key="1">
    <citation type="journal article" date="2015" name="Nature">
        <title>rRNA introns, odd ribosomes, and small enigmatic genomes across a large radiation of phyla.</title>
        <authorList>
            <person name="Brown C.T."/>
            <person name="Hug L.A."/>
            <person name="Thomas B.C."/>
            <person name="Sharon I."/>
            <person name="Castelle C.J."/>
            <person name="Singh A."/>
            <person name="Wilkins M.J."/>
            <person name="Williams K.H."/>
            <person name="Banfield J.F."/>
        </authorList>
    </citation>
    <scope>NUCLEOTIDE SEQUENCE [LARGE SCALE GENOMIC DNA]</scope>
</reference>
<evidence type="ECO:0000313" key="4">
    <source>
        <dbReference type="EMBL" id="KKQ88309.1"/>
    </source>
</evidence>
<evidence type="ECO:0000259" key="3">
    <source>
        <dbReference type="Pfam" id="PF00588"/>
    </source>
</evidence>
<dbReference type="GO" id="GO:0003723">
    <property type="term" value="F:RNA binding"/>
    <property type="evidence" value="ECO:0007669"/>
    <property type="project" value="InterPro"/>
</dbReference>
<dbReference type="Gene3D" id="3.40.1280.10">
    <property type="match status" value="1"/>
</dbReference>
<dbReference type="InterPro" id="IPR029028">
    <property type="entry name" value="Alpha/beta_knot_MTases"/>
</dbReference>
<dbReference type="InterPro" id="IPR029026">
    <property type="entry name" value="tRNA_m1G_MTases_N"/>
</dbReference>
<dbReference type="Proteomes" id="UP000033934">
    <property type="component" value="Unassembled WGS sequence"/>
</dbReference>
<dbReference type="GO" id="GO:0006396">
    <property type="term" value="P:RNA processing"/>
    <property type="evidence" value="ECO:0007669"/>
    <property type="project" value="InterPro"/>
</dbReference>
<protein>
    <submittedName>
        <fullName evidence="4">tRNA/rRNA methyltransferase (SpoU)</fullName>
    </submittedName>
</protein>
<name>A0A0G0NQZ2_9BACT</name>
<proteinExistence type="predicted"/>
<sequence length="163" mass="18043">MLYLLLNNTRSLLNVGAIFRTADAVGVSKILLTGATGCPPRHEISKTALGAQNTVDWEYFVDPMEAIESIRVNRTGERPFARTMVIALEQTSKSQNIFNWQIPDNFEGGMILIVGHEREGVEQKLLDKANVHLEIPMFGQSAKSLNVATATGIALYELKRKLS</sequence>
<dbReference type="AlphaFoldDB" id="A0A0G0NQZ2"/>
<dbReference type="EMBL" id="LBVO01000035">
    <property type="protein sequence ID" value="KKQ88309.1"/>
    <property type="molecule type" value="Genomic_DNA"/>
</dbReference>
<comment type="caution">
    <text evidence="4">The sequence shown here is derived from an EMBL/GenBank/DDBJ whole genome shotgun (WGS) entry which is preliminary data.</text>
</comment>
<dbReference type="Pfam" id="PF00588">
    <property type="entry name" value="SpoU_methylase"/>
    <property type="match status" value="1"/>
</dbReference>
<dbReference type="PANTHER" id="PTHR43191:SF7">
    <property type="entry name" value="OBP33PEP LIKE PROTEIN"/>
    <property type="match status" value="1"/>
</dbReference>
<evidence type="ECO:0000256" key="1">
    <source>
        <dbReference type="ARBA" id="ARBA00022603"/>
    </source>
</evidence>
<dbReference type="PANTHER" id="PTHR43191">
    <property type="entry name" value="RRNA METHYLTRANSFERASE 3"/>
    <property type="match status" value="1"/>
</dbReference>
<accession>A0A0G0NQZ2</accession>
<dbReference type="GO" id="GO:0032259">
    <property type="term" value="P:methylation"/>
    <property type="evidence" value="ECO:0007669"/>
    <property type="project" value="UniProtKB-KW"/>
</dbReference>
<keyword evidence="1 4" id="KW-0489">Methyltransferase</keyword>
<evidence type="ECO:0000256" key="2">
    <source>
        <dbReference type="ARBA" id="ARBA00022679"/>
    </source>
</evidence>
<dbReference type="InterPro" id="IPR001537">
    <property type="entry name" value="SpoU_MeTrfase"/>
</dbReference>
<organism evidence="4 5">
    <name type="scientific">Berkelbacteria bacterium GW2011_GWA2_38_9</name>
    <dbReference type="NCBI Taxonomy" id="1618334"/>
    <lineage>
        <taxon>Bacteria</taxon>
        <taxon>Candidatus Berkelbacteria</taxon>
    </lineage>
</organism>
<dbReference type="SUPFAM" id="SSF75217">
    <property type="entry name" value="alpha/beta knot"/>
    <property type="match status" value="1"/>
</dbReference>
<gene>
    <name evidence="4" type="ORF">UT11_C0035G0008</name>
</gene>